<keyword evidence="4" id="KW-0597">Phosphoprotein</keyword>
<dbReference type="GO" id="GO:0005829">
    <property type="term" value="C:cytosol"/>
    <property type="evidence" value="ECO:0007669"/>
    <property type="project" value="TreeGrafter"/>
</dbReference>
<dbReference type="Gene3D" id="3.40.50.980">
    <property type="match status" value="4"/>
</dbReference>
<dbReference type="Gene3D" id="1.10.1200.10">
    <property type="entry name" value="ACP-like"/>
    <property type="match status" value="1"/>
</dbReference>
<dbReference type="Gene3D" id="3.40.50.1820">
    <property type="entry name" value="alpha/beta hydrolase"/>
    <property type="match status" value="1"/>
</dbReference>
<dbReference type="SUPFAM" id="SSF52777">
    <property type="entry name" value="CoA-dependent acyltransferases"/>
    <property type="match status" value="2"/>
</dbReference>
<accession>A0A7M2XK47</accession>
<dbReference type="SUPFAM" id="SSF47336">
    <property type="entry name" value="ACP-like"/>
    <property type="match status" value="2"/>
</dbReference>
<dbReference type="FunFam" id="1.10.1200.10:FF:000005">
    <property type="entry name" value="Nonribosomal peptide synthetase 1"/>
    <property type="match status" value="1"/>
</dbReference>
<dbReference type="FunFam" id="3.30.559.10:FF:000012">
    <property type="entry name" value="Non-ribosomal peptide synthetase"/>
    <property type="match status" value="1"/>
</dbReference>
<dbReference type="FunFam" id="3.40.50.980:FF:000001">
    <property type="entry name" value="Non-ribosomal peptide synthetase"/>
    <property type="match status" value="2"/>
</dbReference>
<protein>
    <submittedName>
        <fullName evidence="7">Amino acid adenylation domain-containing protein</fullName>
    </submittedName>
</protein>
<dbReference type="RefSeq" id="WP_193902446.1">
    <property type="nucleotide sequence ID" value="NZ_CP063450.1"/>
</dbReference>
<dbReference type="CDD" id="cd17646">
    <property type="entry name" value="A_NRPS_AB3403-like"/>
    <property type="match status" value="1"/>
</dbReference>
<evidence type="ECO:0000259" key="6">
    <source>
        <dbReference type="PROSITE" id="PS50075"/>
    </source>
</evidence>
<dbReference type="FunFam" id="3.30.300.30:FF:000010">
    <property type="entry name" value="Enterobactin synthetase component F"/>
    <property type="match status" value="1"/>
</dbReference>
<dbReference type="Gene3D" id="2.30.38.10">
    <property type="entry name" value="Luciferase, Domain 3"/>
    <property type="match status" value="2"/>
</dbReference>
<dbReference type="FunFam" id="2.30.38.10:FF:000001">
    <property type="entry name" value="Non-ribosomal peptide synthetase PvdI"/>
    <property type="match status" value="1"/>
</dbReference>
<evidence type="ECO:0000313" key="8">
    <source>
        <dbReference type="Proteomes" id="UP000593818"/>
    </source>
</evidence>
<evidence type="ECO:0000256" key="5">
    <source>
        <dbReference type="SAM" id="MobiDB-lite"/>
    </source>
</evidence>
<dbReference type="InterPro" id="IPR001031">
    <property type="entry name" value="Thioesterase"/>
</dbReference>
<proteinExistence type="inferred from homology"/>
<dbReference type="PANTHER" id="PTHR45527">
    <property type="entry name" value="NONRIBOSOMAL PEPTIDE SYNTHETASE"/>
    <property type="match status" value="1"/>
</dbReference>
<sequence length="1952" mass="208578">MTTSAIGPESSPAVSADAHRQRGSRRWNHRLRRRPATALLPHLLAAAVERDPSGIAMLSESGSTTYAELDAASSRLARLLIGRGIGPEDVVALAFVRSPESVVATWAVAKTGAAFVPVDPTYPPDRVEHMVVDSGAVTGLTLSDTASSLPETVEWLRIDAPDVSSEAEALASTPVGFDERRGPLRPDNAAYVIYTSGSTGRPKGVVVTHTGLANFCAEQVERYGLTADSRTLHFASPSFDASVLELLLAVGASSTMVVTPRSVFGGGEFAEFVLQHGVTHAFVTPAALSSVDPSGLGVLNTVVVGGEACPPELVTRWAPGRRFFNGYGPTETTIMSNISDELAPGDRVTIGPPIRNVSESVLDSRLHPVPAGVVGELYVSGPGVARGYHGRPGLTATRFVAAAGGTRMYRTGDVVRGPESADAGIVYVGRNDFQVKVRGFRIELGEIDAALSSFPGVDFAVTLGRPTPAGETRLVAYVHGAGAALDADVLTRHVADLLPAYMVPAAVVVLDRIPLTPSGKVDRAALPEPGITATEFRSPATVSERTIAEVFADVLGVDRVGLDDNFFDLGGNSLLATSVTGRLRTRLGVTVGAAALFEEPTVAGLACRLDATSSGGTVPLVARLRPARLPLSYAQQRMWFLNRLDPESAVYNIPLAVRLAGTLDIDAMRTAFADIVERHETLRTVYPEVDGTGEQRILEPGRVAVDVPVEQIPAEALVERLAAVAGRGFDVTAEVPVRAALFETGTDDHVLMLVMHHIAGDGTSLAPLVRDLVTAYTARAGGRPPAWTPLPVQYADYTLWQREVLGSDDDPGSVAGRQLAYWTEALAGIPDHLDLATDHVRPAILGSGGGTVRTELDGDTYESISALARRTGTTPFMVVHAALAALLARLSNTHDVVIGTPVAGRSAPELDDLVGMFVNMLALRTDVDLGASFTELLDQARRVDIAAFDHADVPFERLVEVLDPVRSPARHPLFQVGLSYHNFTLDALELPGLRVEPLDASSSSVRFDLHVTIVDRGVNGGPGGFDIEFGYATDLFDESSVRRMVDRYLRILSVVADDADVVVGDIDLHDPDQLAAMLEAWEAEQVAVGPGRTLADLFADQVRATPSACALVDAKGELTYGEFATRVRRLARMLIEHGVGPETVVALPIRRSIDLVVAMYAVVEAGGAYLPLDPDHPRERIEYIVESTDPACVLTTGRDRIDLPGDRPTIEVDTVDLAAYDGRALRNSDRLAPLRAGNAAYVIYTSGSTGRPKGVVVSHEAIVNQLVWKKNEYRLGEGDAVLLKTAATFDLSVWEFWSAPTSGAKLVIASPDGHRDPAYLNDLIRRENVTTLHVVPSMLDALLDDAEGELPGSLRRVLAIGEVLPVDTAERTLEHSDTDLVNLYGPTEAAVSVTAHRVTETAETSVPIGSPIPNTQVFVLDDRLHPVPPGVAGELYLAGAQLARGYLGRPELTSERFVANPFGAPGTRLYRTGDVVRWRFDDDGRSGTLEYLDRADFQVKVRGFRIELGEIESALRALPQVRDAVVTVQNGDRIVAFVVPVAESPDIASIRAALTRTLPSYMVPQGFVTLDVLPLNANGKLDRKALPEAEVASAPYRAPRSRTETVVASIYAEVLGTRDRVGLDDDFFGIGGNSLSAVKVAARLRDVLDAHVELPWLFLHSGVEELAARIDAHGDSARDALGDSARDALGDAGLDLVLPLRAGGEGAPVFCIHPVTGLAWGFAGLVPYLGDRPVYGLQSPALGASGALPSSIDAWADEYARRIREIHPHGPYHLVGWSMGGILAQAVAIRLRRAGQEVPTLALLDAYPETRGAAAPERATAPTVAEVLGFGRDVPEASVPFTELTPENAQKIVEGLPAPFDVLTPERIERIVEGVRHSYTLLASHRPEVYDGDLTVFVAEADRSASSAETWYPFVNGLVTTREVPVSHWDLATRKAWAVIGPALGRRLDSGR</sequence>
<dbReference type="Pfam" id="PF00501">
    <property type="entry name" value="AMP-binding"/>
    <property type="match status" value="2"/>
</dbReference>
<dbReference type="PROSITE" id="PS50075">
    <property type="entry name" value="CARRIER"/>
    <property type="match status" value="2"/>
</dbReference>
<dbReference type="InterPro" id="IPR001242">
    <property type="entry name" value="Condensation_dom"/>
</dbReference>
<gene>
    <name evidence="7" type="ORF">INP59_17525</name>
</gene>
<dbReference type="SMART" id="SM00823">
    <property type="entry name" value="PKS_PP"/>
    <property type="match status" value="2"/>
</dbReference>
<dbReference type="InterPro" id="IPR020802">
    <property type="entry name" value="TesA-like"/>
</dbReference>
<dbReference type="Proteomes" id="UP000593818">
    <property type="component" value="Chromosome"/>
</dbReference>
<dbReference type="Pfam" id="PF00668">
    <property type="entry name" value="Condensation"/>
    <property type="match status" value="1"/>
</dbReference>
<dbReference type="Pfam" id="PF00975">
    <property type="entry name" value="Thioesterase"/>
    <property type="match status" value="1"/>
</dbReference>
<dbReference type="GO" id="GO:0008610">
    <property type="term" value="P:lipid biosynthetic process"/>
    <property type="evidence" value="ECO:0007669"/>
    <property type="project" value="UniProtKB-ARBA"/>
</dbReference>
<reference evidence="7 8" key="1">
    <citation type="submission" date="2020-10" db="EMBL/GenBank/DDBJ databases">
        <title>Whole genome sequence of oil-degrading bacteria Rhodococcus pyridinivorans strain 5Ap.</title>
        <authorList>
            <person name="Akhremchuk A.E."/>
            <person name="Valentovich L.N."/>
            <person name="Charniauskaya M.I."/>
            <person name="Bukliarevich H.A."/>
            <person name="Titok M.A."/>
        </authorList>
    </citation>
    <scope>NUCLEOTIDE SEQUENCE [LARGE SCALE GENOMIC DNA]</scope>
    <source>
        <strain evidence="7 8">5Ap</strain>
    </source>
</reference>
<dbReference type="Gene3D" id="3.30.559.10">
    <property type="entry name" value="Chloramphenicol acetyltransferase-like domain"/>
    <property type="match status" value="1"/>
</dbReference>
<dbReference type="InterPro" id="IPR009081">
    <property type="entry name" value="PP-bd_ACP"/>
</dbReference>
<dbReference type="InterPro" id="IPR025110">
    <property type="entry name" value="AMP-bd_C"/>
</dbReference>
<dbReference type="Gene3D" id="3.30.559.30">
    <property type="entry name" value="Nonribosomal peptide synthetase, condensation domain"/>
    <property type="match status" value="1"/>
</dbReference>
<name>A0A7M2XK47_9NOCA</name>
<dbReference type="SUPFAM" id="SSF56801">
    <property type="entry name" value="Acetyl-CoA synthetase-like"/>
    <property type="match status" value="2"/>
</dbReference>
<dbReference type="NCBIfam" id="NF003417">
    <property type="entry name" value="PRK04813.1"/>
    <property type="match status" value="2"/>
</dbReference>
<dbReference type="InterPro" id="IPR000873">
    <property type="entry name" value="AMP-dep_synth/lig_dom"/>
</dbReference>
<dbReference type="GO" id="GO:0031177">
    <property type="term" value="F:phosphopantetheine binding"/>
    <property type="evidence" value="ECO:0007669"/>
    <property type="project" value="InterPro"/>
</dbReference>
<feature type="region of interest" description="Disordered" evidence="5">
    <location>
        <begin position="1"/>
        <end position="29"/>
    </location>
</feature>
<dbReference type="NCBIfam" id="TIGR01733">
    <property type="entry name" value="AA-adenyl-dom"/>
    <property type="match status" value="2"/>
</dbReference>
<dbReference type="PROSITE" id="PS00012">
    <property type="entry name" value="PHOSPHOPANTETHEINE"/>
    <property type="match status" value="1"/>
</dbReference>
<comment type="similarity">
    <text evidence="2">Belongs to the ATP-dependent AMP-binding enzyme family.</text>
</comment>
<dbReference type="Pfam" id="PF13193">
    <property type="entry name" value="AMP-binding_C"/>
    <property type="match status" value="2"/>
</dbReference>
<organism evidence="7 8">
    <name type="scientific">Rhodococcus pyridinivorans</name>
    <dbReference type="NCBI Taxonomy" id="103816"/>
    <lineage>
        <taxon>Bacteria</taxon>
        <taxon>Bacillati</taxon>
        <taxon>Actinomycetota</taxon>
        <taxon>Actinomycetes</taxon>
        <taxon>Mycobacteriales</taxon>
        <taxon>Nocardiaceae</taxon>
        <taxon>Rhodococcus</taxon>
    </lineage>
</organism>
<dbReference type="PANTHER" id="PTHR45527:SF1">
    <property type="entry name" value="FATTY ACID SYNTHASE"/>
    <property type="match status" value="1"/>
</dbReference>
<feature type="domain" description="Carrier" evidence="6">
    <location>
        <begin position="538"/>
        <end position="613"/>
    </location>
</feature>
<dbReference type="InterPro" id="IPR036736">
    <property type="entry name" value="ACP-like_sf"/>
</dbReference>
<dbReference type="SMART" id="SM00824">
    <property type="entry name" value="PKS_TE"/>
    <property type="match status" value="1"/>
</dbReference>
<dbReference type="Gene3D" id="3.30.300.30">
    <property type="match status" value="2"/>
</dbReference>
<dbReference type="InterPro" id="IPR020845">
    <property type="entry name" value="AMP-binding_CS"/>
</dbReference>
<dbReference type="EMBL" id="CP063450">
    <property type="protein sequence ID" value="QOV97712.1"/>
    <property type="molecule type" value="Genomic_DNA"/>
</dbReference>
<dbReference type="SUPFAM" id="SSF53474">
    <property type="entry name" value="alpha/beta-Hydrolases"/>
    <property type="match status" value="1"/>
</dbReference>
<dbReference type="FunFam" id="3.40.50.12780:FF:000012">
    <property type="entry name" value="Non-ribosomal peptide synthetase"/>
    <property type="match status" value="1"/>
</dbReference>
<keyword evidence="3" id="KW-0596">Phosphopantetheine</keyword>
<dbReference type="CDD" id="cd19540">
    <property type="entry name" value="LCL_NRPS-like"/>
    <property type="match status" value="1"/>
</dbReference>
<dbReference type="InterPro" id="IPR020806">
    <property type="entry name" value="PKS_PP-bd"/>
</dbReference>
<dbReference type="InterPro" id="IPR023213">
    <property type="entry name" value="CAT-like_dom_sf"/>
</dbReference>
<feature type="domain" description="Carrier" evidence="6">
    <location>
        <begin position="1598"/>
        <end position="1674"/>
    </location>
</feature>
<evidence type="ECO:0000256" key="4">
    <source>
        <dbReference type="ARBA" id="ARBA00022553"/>
    </source>
</evidence>
<evidence type="ECO:0000313" key="7">
    <source>
        <dbReference type="EMBL" id="QOV97712.1"/>
    </source>
</evidence>
<evidence type="ECO:0000256" key="3">
    <source>
        <dbReference type="ARBA" id="ARBA00022450"/>
    </source>
</evidence>
<dbReference type="InterPro" id="IPR006162">
    <property type="entry name" value="Ppantetheine_attach_site"/>
</dbReference>
<dbReference type="InterPro" id="IPR045851">
    <property type="entry name" value="AMP-bd_C_sf"/>
</dbReference>
<dbReference type="InterPro" id="IPR029058">
    <property type="entry name" value="AB_hydrolase_fold"/>
</dbReference>
<dbReference type="PROSITE" id="PS00455">
    <property type="entry name" value="AMP_BINDING"/>
    <property type="match status" value="2"/>
</dbReference>
<dbReference type="GO" id="GO:0003824">
    <property type="term" value="F:catalytic activity"/>
    <property type="evidence" value="ECO:0007669"/>
    <property type="project" value="InterPro"/>
</dbReference>
<dbReference type="UniPathway" id="UPA00011"/>
<dbReference type="Pfam" id="PF00550">
    <property type="entry name" value="PP-binding"/>
    <property type="match status" value="2"/>
</dbReference>
<evidence type="ECO:0000256" key="2">
    <source>
        <dbReference type="ARBA" id="ARBA00006432"/>
    </source>
</evidence>
<comment type="cofactor">
    <cofactor evidence="1">
        <name>pantetheine 4'-phosphate</name>
        <dbReference type="ChEBI" id="CHEBI:47942"/>
    </cofactor>
</comment>
<dbReference type="GO" id="GO:0044550">
    <property type="term" value="P:secondary metabolite biosynthetic process"/>
    <property type="evidence" value="ECO:0007669"/>
    <property type="project" value="UniProtKB-ARBA"/>
</dbReference>
<keyword evidence="8" id="KW-1185">Reference proteome</keyword>
<dbReference type="InterPro" id="IPR010071">
    <property type="entry name" value="AA_adenyl_dom"/>
</dbReference>
<dbReference type="GO" id="GO:0043041">
    <property type="term" value="P:amino acid activation for nonribosomal peptide biosynthetic process"/>
    <property type="evidence" value="ECO:0007669"/>
    <property type="project" value="TreeGrafter"/>
</dbReference>
<evidence type="ECO:0000256" key="1">
    <source>
        <dbReference type="ARBA" id="ARBA00001957"/>
    </source>
</evidence>